<dbReference type="OrthoDB" id="2735536at2759"/>
<reference evidence="4" key="1">
    <citation type="submission" date="2020-03" db="EMBL/GenBank/DDBJ databases">
        <authorList>
            <person name="He L."/>
        </authorList>
    </citation>
    <scope>NUCLEOTIDE SEQUENCE</scope>
    <source>
        <strain evidence="4">CkLH20</strain>
    </source>
</reference>
<comment type="caution">
    <text evidence="4">The sequence shown here is derived from an EMBL/GenBank/DDBJ whole genome shotgun (WGS) entry which is preliminary data.</text>
</comment>
<dbReference type="RefSeq" id="XP_038743772.1">
    <property type="nucleotide sequence ID" value="XM_038891009.1"/>
</dbReference>
<protein>
    <submittedName>
        <fullName evidence="4">Nad dependent epimerase</fullName>
    </submittedName>
</protein>
<feature type="domain" description="NAD-dependent epimerase/dehydratase" evidence="3">
    <location>
        <begin position="7"/>
        <end position="262"/>
    </location>
</feature>
<dbReference type="InterPro" id="IPR050425">
    <property type="entry name" value="NAD(P)_dehydrat-like"/>
</dbReference>
<dbReference type="AlphaFoldDB" id="A0A9P6I5E1"/>
<comment type="similarity">
    <text evidence="2">Belongs to the NAD(P)-dependent epimerase/dehydratase family. Dihydroflavonol-4-reductase subfamily.</text>
</comment>
<dbReference type="EMBL" id="JAATWM020000027">
    <property type="protein sequence ID" value="KAF9874311.1"/>
    <property type="molecule type" value="Genomic_DNA"/>
</dbReference>
<dbReference type="Proteomes" id="UP000781932">
    <property type="component" value="Unassembled WGS sequence"/>
</dbReference>
<evidence type="ECO:0000313" key="5">
    <source>
        <dbReference type="Proteomes" id="UP000781932"/>
    </source>
</evidence>
<evidence type="ECO:0000256" key="2">
    <source>
        <dbReference type="ARBA" id="ARBA00023445"/>
    </source>
</evidence>
<accession>A0A9P6I5E1</accession>
<reference evidence="4" key="2">
    <citation type="submission" date="2020-11" db="EMBL/GenBank/DDBJ databases">
        <title>Whole genome sequencing of Colletotrichum sp.</title>
        <authorList>
            <person name="Li H."/>
        </authorList>
    </citation>
    <scope>NUCLEOTIDE SEQUENCE</scope>
    <source>
        <strain evidence="4">CkLH20</strain>
    </source>
</reference>
<evidence type="ECO:0000256" key="1">
    <source>
        <dbReference type="ARBA" id="ARBA00023002"/>
    </source>
</evidence>
<proteinExistence type="inferred from homology"/>
<gene>
    <name evidence="4" type="ORF">CkaCkLH20_08294</name>
</gene>
<dbReference type="InterPro" id="IPR036291">
    <property type="entry name" value="NAD(P)-bd_dom_sf"/>
</dbReference>
<evidence type="ECO:0000259" key="3">
    <source>
        <dbReference type="Pfam" id="PF01370"/>
    </source>
</evidence>
<dbReference type="Pfam" id="PF01370">
    <property type="entry name" value="Epimerase"/>
    <property type="match status" value="1"/>
</dbReference>
<dbReference type="PANTHER" id="PTHR10366:SF562">
    <property type="entry name" value="ALDEHYDE REDUCTASE II (AFU_ORTHOLOGUE AFUA_1G11360)"/>
    <property type="match status" value="1"/>
</dbReference>
<dbReference type="Gene3D" id="3.40.50.720">
    <property type="entry name" value="NAD(P)-binding Rossmann-like Domain"/>
    <property type="match status" value="1"/>
</dbReference>
<evidence type="ECO:0000313" key="4">
    <source>
        <dbReference type="EMBL" id="KAF9874311.1"/>
    </source>
</evidence>
<dbReference type="InterPro" id="IPR001509">
    <property type="entry name" value="Epimerase_deHydtase"/>
</dbReference>
<keyword evidence="1" id="KW-0560">Oxidoreductase</keyword>
<dbReference type="SUPFAM" id="SSF51735">
    <property type="entry name" value="NAD(P)-binding Rossmann-fold domains"/>
    <property type="match status" value="1"/>
</dbReference>
<keyword evidence="5" id="KW-1185">Reference proteome</keyword>
<dbReference type="GeneID" id="62164083"/>
<name>A0A9P6I5E1_9PEZI</name>
<organism evidence="4 5">
    <name type="scientific">Colletotrichum karsti</name>
    <dbReference type="NCBI Taxonomy" id="1095194"/>
    <lineage>
        <taxon>Eukaryota</taxon>
        <taxon>Fungi</taxon>
        <taxon>Dikarya</taxon>
        <taxon>Ascomycota</taxon>
        <taxon>Pezizomycotina</taxon>
        <taxon>Sordariomycetes</taxon>
        <taxon>Hypocreomycetidae</taxon>
        <taxon>Glomerellales</taxon>
        <taxon>Glomerellaceae</taxon>
        <taxon>Colletotrichum</taxon>
        <taxon>Colletotrichum boninense species complex</taxon>
    </lineage>
</organism>
<dbReference type="GO" id="GO:0016616">
    <property type="term" value="F:oxidoreductase activity, acting on the CH-OH group of donors, NAD or NADP as acceptor"/>
    <property type="evidence" value="ECO:0007669"/>
    <property type="project" value="TreeGrafter"/>
</dbReference>
<dbReference type="PANTHER" id="PTHR10366">
    <property type="entry name" value="NAD DEPENDENT EPIMERASE/DEHYDRATASE"/>
    <property type="match status" value="1"/>
</dbReference>
<sequence>MSGRGLVLITGLNGFIAGRTTEALLQAGHSVRGTVRSKASAQATVEALAQYGDRLEVIEVPDIAVAGAFDKAVEGVGGIIHLAQPVTFNFPDPGAVLELVRGATRGILESASKVSTIKSVVLLSSIVAVVSQKEGPYIFTEEDWNEGAIEAAAHLGEKAPGLLIYQASKTAGERAFWKFRDEKKPSFAMAAVNPVLVSGPPLTAPESADKIPGSLKYIWSIMSGGALSGPSGVVNFAWFVDVRDVAKLVAYIVDHADEADGQRYISSTAWGPSQAAADILRPAYPDLPIQEGRPGEGYLPGFKTPGERDIDGSKALRAVGQEFVPYDKSVLDTAEVFKTLLQK</sequence>